<feature type="compositionally biased region" description="Basic residues" evidence="1">
    <location>
        <begin position="1"/>
        <end position="10"/>
    </location>
</feature>
<organism evidence="3 4">
    <name type="scientific">Pichia membranifaciens NRRL Y-2026</name>
    <dbReference type="NCBI Taxonomy" id="763406"/>
    <lineage>
        <taxon>Eukaryota</taxon>
        <taxon>Fungi</taxon>
        <taxon>Dikarya</taxon>
        <taxon>Ascomycota</taxon>
        <taxon>Saccharomycotina</taxon>
        <taxon>Pichiomycetes</taxon>
        <taxon>Pichiales</taxon>
        <taxon>Pichiaceae</taxon>
        <taxon>Pichia</taxon>
    </lineage>
</organism>
<feature type="compositionally biased region" description="Basic residues" evidence="1">
    <location>
        <begin position="19"/>
        <end position="29"/>
    </location>
</feature>
<dbReference type="PANTHER" id="PTHR14195">
    <property type="entry name" value="G PATCH DOMAIN CONTAINING PROTEIN 2"/>
    <property type="match status" value="1"/>
</dbReference>
<protein>
    <recommendedName>
        <fullName evidence="2">G-patch domain-containing protein</fullName>
    </recommendedName>
</protein>
<dbReference type="RefSeq" id="XP_019019503.1">
    <property type="nucleotide sequence ID" value="XM_019163534.1"/>
</dbReference>
<evidence type="ECO:0000259" key="2">
    <source>
        <dbReference type="PROSITE" id="PS50174"/>
    </source>
</evidence>
<keyword evidence="4" id="KW-1185">Reference proteome</keyword>
<dbReference type="AlphaFoldDB" id="A0A1E3NQL0"/>
<evidence type="ECO:0000313" key="3">
    <source>
        <dbReference type="EMBL" id="ODQ48390.1"/>
    </source>
</evidence>
<feature type="domain" description="G-patch" evidence="2">
    <location>
        <begin position="800"/>
        <end position="842"/>
    </location>
</feature>
<feature type="region of interest" description="Disordered" evidence="1">
    <location>
        <begin position="303"/>
        <end position="332"/>
    </location>
</feature>
<feature type="compositionally biased region" description="Polar residues" evidence="1">
    <location>
        <begin position="549"/>
        <end position="559"/>
    </location>
</feature>
<dbReference type="OrthoDB" id="21470at2759"/>
<feature type="region of interest" description="Disordered" evidence="1">
    <location>
        <begin position="218"/>
        <end position="257"/>
    </location>
</feature>
<gene>
    <name evidence="3" type="ORF">PICMEDRAFT_70032</name>
</gene>
<feature type="compositionally biased region" description="Acidic residues" evidence="1">
    <location>
        <begin position="303"/>
        <end position="325"/>
    </location>
</feature>
<dbReference type="SMART" id="SM00443">
    <property type="entry name" value="G_patch"/>
    <property type="match status" value="1"/>
</dbReference>
<dbReference type="PROSITE" id="PS50174">
    <property type="entry name" value="G_PATCH"/>
    <property type="match status" value="1"/>
</dbReference>
<accession>A0A1E3NQL0</accession>
<evidence type="ECO:0000313" key="4">
    <source>
        <dbReference type="Proteomes" id="UP000094455"/>
    </source>
</evidence>
<feature type="compositionally biased region" description="Acidic residues" evidence="1">
    <location>
        <begin position="220"/>
        <end position="231"/>
    </location>
</feature>
<feature type="region of interest" description="Disordered" evidence="1">
    <location>
        <begin position="1"/>
        <end position="51"/>
    </location>
</feature>
<reference evidence="3 4" key="1">
    <citation type="journal article" date="2016" name="Proc. Natl. Acad. Sci. U.S.A.">
        <title>Comparative genomics of biotechnologically important yeasts.</title>
        <authorList>
            <person name="Riley R."/>
            <person name="Haridas S."/>
            <person name="Wolfe K.H."/>
            <person name="Lopes M.R."/>
            <person name="Hittinger C.T."/>
            <person name="Goeker M."/>
            <person name="Salamov A.A."/>
            <person name="Wisecaver J.H."/>
            <person name="Long T.M."/>
            <person name="Calvey C.H."/>
            <person name="Aerts A.L."/>
            <person name="Barry K.W."/>
            <person name="Choi C."/>
            <person name="Clum A."/>
            <person name="Coughlan A.Y."/>
            <person name="Deshpande S."/>
            <person name="Douglass A.P."/>
            <person name="Hanson S.J."/>
            <person name="Klenk H.-P."/>
            <person name="LaButti K.M."/>
            <person name="Lapidus A."/>
            <person name="Lindquist E.A."/>
            <person name="Lipzen A.M."/>
            <person name="Meier-Kolthoff J.P."/>
            <person name="Ohm R.A."/>
            <person name="Otillar R.P."/>
            <person name="Pangilinan J.L."/>
            <person name="Peng Y."/>
            <person name="Rokas A."/>
            <person name="Rosa C.A."/>
            <person name="Scheuner C."/>
            <person name="Sibirny A.A."/>
            <person name="Slot J.C."/>
            <person name="Stielow J.B."/>
            <person name="Sun H."/>
            <person name="Kurtzman C.P."/>
            <person name="Blackwell M."/>
            <person name="Grigoriev I.V."/>
            <person name="Jeffries T.W."/>
        </authorList>
    </citation>
    <scope>NUCLEOTIDE SEQUENCE [LARGE SCALE GENOMIC DNA]</scope>
    <source>
        <strain evidence="3 4">NRRL Y-2026</strain>
    </source>
</reference>
<dbReference type="STRING" id="763406.A0A1E3NQL0"/>
<feature type="region of interest" description="Disordered" evidence="1">
    <location>
        <begin position="540"/>
        <end position="568"/>
    </location>
</feature>
<proteinExistence type="predicted"/>
<evidence type="ECO:0000256" key="1">
    <source>
        <dbReference type="SAM" id="MobiDB-lite"/>
    </source>
</evidence>
<name>A0A1E3NQL0_9ASCO</name>
<dbReference type="GeneID" id="30180221"/>
<dbReference type="GO" id="GO:0003676">
    <property type="term" value="F:nucleic acid binding"/>
    <property type="evidence" value="ECO:0007669"/>
    <property type="project" value="InterPro"/>
</dbReference>
<dbReference type="Proteomes" id="UP000094455">
    <property type="component" value="Unassembled WGS sequence"/>
</dbReference>
<feature type="region of interest" description="Disordered" evidence="1">
    <location>
        <begin position="267"/>
        <end position="286"/>
    </location>
</feature>
<sequence>MGHGKGRKPNGRGGGRSRGAVRGRGRGRGGGKGGPRRDGGRNGPLLPKFTDEFDLYPYNDNEVDDSGASDPFRVKLNKRLKVSKLKQINDMVDLNRGNFTNIEELSVNSMMYHQSNTRKKRYNDKSMYSEVGYTNSHREDVLQKSYRKLTVEFVKAKEVYDPSKSLLEKLTKTDHKQTIVDIKENILEENSELQNKESNLENDGRTLRMADGMLSKIESISDEELDNISDDLSEKERSHSDEPDDFSNVSPETKSDMLSAERIDSNDIEKHHLHTSNTPSLKVEKLEKHRKRSSALFFDDNEEAEFDISYDENDDSDEESTENELDEKSFDQSIYNSEQDDFIKDNLNVDESEIDSLSSNAGEIQIGRYLGSMKTTNQGEKFIEIPGIKRNKQKSEKIIYMLSDDDDDFSIDDVVRHVNHKLYGTNKKKNENVEVKTTEPEFGFLEEDYVSFDVTSIIIDNLRAGANQSNQQYHVQAPYLFGFEDFQWLSKDDFLNFLVENGFPEHRFDAFIRKATSHLVHPEVRQREESLDEDEIYISDSSEEEDSSATKPSRTSQPGLDSTSDDSELDEELMEGIEDLLTMHKSSKMSHFDPLDVGTKSIKVKGRKKNSGLEFNTEISPEFEKFLNDKYILRKQSKREKKEEREFARKNNAYMLTKYPYVLEMSEIIDEFNDFREDHLRESLRFPPLDFHVNMVLKMIAEAYGYSSRKIGKGKKEYLEVRKPRKSKTREPDWDRIRKLSLKRKLCFRLDVPLSTEEKRELKRVKGGNVEVEKMRNKGRGNFSYKEGEVVGANAKEIDSSSIGRKLLEKMGWQAGDALGPHDNKGIVEPIKVVVKTSKRGL</sequence>
<feature type="compositionally biased region" description="Basic and acidic residues" evidence="1">
    <location>
        <begin position="232"/>
        <end position="241"/>
    </location>
</feature>
<dbReference type="EMBL" id="KV454001">
    <property type="protein sequence ID" value="ODQ48390.1"/>
    <property type="molecule type" value="Genomic_DNA"/>
</dbReference>
<dbReference type="InterPro" id="IPR000467">
    <property type="entry name" value="G_patch_dom"/>
</dbReference>
<dbReference type="Pfam" id="PF01585">
    <property type="entry name" value="G-patch"/>
    <property type="match status" value="1"/>
</dbReference>
<dbReference type="InterPro" id="IPR051189">
    <property type="entry name" value="Splicing_assoc_domain"/>
</dbReference>